<dbReference type="EMBL" id="UHJJ01000004">
    <property type="protein sequence ID" value="SUQ13906.1"/>
    <property type="molecule type" value="Genomic_DNA"/>
</dbReference>
<dbReference type="InterPro" id="IPR054648">
    <property type="entry name" value="TudS-rel"/>
</dbReference>
<dbReference type="NCBIfam" id="NF045597">
    <property type="entry name" value="TudS_rel_CD3072"/>
    <property type="match status" value="1"/>
</dbReference>
<dbReference type="RefSeq" id="WP_109710267.1">
    <property type="nucleotide sequence ID" value="NZ_QGDS01000004.1"/>
</dbReference>
<name>A0A315ZZY4_9FIRM</name>
<accession>A0A315ZZY4</accession>
<dbReference type="Proteomes" id="UP000254051">
    <property type="component" value="Unassembled WGS sequence"/>
</dbReference>
<protein>
    <submittedName>
        <fullName evidence="1">Predicted secreted protein</fullName>
    </submittedName>
</protein>
<keyword evidence="2" id="KW-1185">Reference proteome</keyword>
<evidence type="ECO:0000313" key="1">
    <source>
        <dbReference type="EMBL" id="SUQ13906.1"/>
    </source>
</evidence>
<reference evidence="2" key="1">
    <citation type="submission" date="2017-07" db="EMBL/GenBank/DDBJ databases">
        <authorList>
            <person name="Varghese N."/>
            <person name="Submissions S."/>
        </authorList>
    </citation>
    <scope>NUCLEOTIDE SEQUENCE [LARGE SCALE GENOMIC DNA]</scope>
    <source>
        <strain evidence="2">NLAE-zl-C134</strain>
    </source>
</reference>
<organism evidence="1 2">
    <name type="scientific">Faecalicatena contorta</name>
    <dbReference type="NCBI Taxonomy" id="39482"/>
    <lineage>
        <taxon>Bacteria</taxon>
        <taxon>Bacillati</taxon>
        <taxon>Bacillota</taxon>
        <taxon>Clostridia</taxon>
        <taxon>Lachnospirales</taxon>
        <taxon>Lachnospiraceae</taxon>
        <taxon>Faecalicatena</taxon>
    </lineage>
</organism>
<gene>
    <name evidence="1" type="ORF">SAMN05216529_104217</name>
</gene>
<evidence type="ECO:0000313" key="2">
    <source>
        <dbReference type="Proteomes" id="UP000254051"/>
    </source>
</evidence>
<sequence length="180" mass="20256">MKREKKMILVAHCLLNVNAKVIGIANEAGGSSLIGKLVEKGYGIIQLPCIEMAMYGSQRWGVVYEQCDFLSYRNKCKELLNPIVEQVVDYSNHGYEIRAVIGADYSPTCGVNYTSKGKWSGELNEVNNYQEKIDSVEIKEGNGIMIEELSLLLRKHSLDVPFYGIEETDMSSYLSILQMM</sequence>
<proteinExistence type="predicted"/>
<dbReference type="AlphaFoldDB" id="A0A315ZZY4"/>
<dbReference type="OrthoDB" id="5420310at2"/>